<accession>A0A0D3K710</accession>
<dbReference type="PROSITE" id="PS50096">
    <property type="entry name" value="IQ"/>
    <property type="match status" value="1"/>
</dbReference>
<dbReference type="STRING" id="2903.R1EY88"/>
<dbReference type="InterPro" id="IPR036020">
    <property type="entry name" value="WW_dom_sf"/>
</dbReference>
<dbReference type="HOGENOM" id="CLU_090489_0_0_1"/>
<reference evidence="3" key="1">
    <citation type="journal article" date="2013" name="Nature">
        <title>Pan genome of the phytoplankton Emiliania underpins its global distribution.</title>
        <authorList>
            <person name="Read B.A."/>
            <person name="Kegel J."/>
            <person name="Klute M.J."/>
            <person name="Kuo A."/>
            <person name="Lefebvre S.C."/>
            <person name="Maumus F."/>
            <person name="Mayer C."/>
            <person name="Miller J."/>
            <person name="Monier A."/>
            <person name="Salamov A."/>
            <person name="Young J."/>
            <person name="Aguilar M."/>
            <person name="Claverie J.M."/>
            <person name="Frickenhaus S."/>
            <person name="Gonzalez K."/>
            <person name="Herman E.K."/>
            <person name="Lin Y.C."/>
            <person name="Napier J."/>
            <person name="Ogata H."/>
            <person name="Sarno A.F."/>
            <person name="Shmutz J."/>
            <person name="Schroeder D."/>
            <person name="de Vargas C."/>
            <person name="Verret F."/>
            <person name="von Dassow P."/>
            <person name="Valentin K."/>
            <person name="Van de Peer Y."/>
            <person name="Wheeler G."/>
            <person name="Dacks J.B."/>
            <person name="Delwiche C.F."/>
            <person name="Dyhrman S.T."/>
            <person name="Glockner G."/>
            <person name="John U."/>
            <person name="Richards T."/>
            <person name="Worden A.Z."/>
            <person name="Zhang X."/>
            <person name="Grigoriev I.V."/>
            <person name="Allen A.E."/>
            <person name="Bidle K."/>
            <person name="Borodovsky M."/>
            <person name="Bowler C."/>
            <person name="Brownlee C."/>
            <person name="Cock J.M."/>
            <person name="Elias M."/>
            <person name="Gladyshev V.N."/>
            <person name="Groth M."/>
            <person name="Guda C."/>
            <person name="Hadaegh A."/>
            <person name="Iglesias-Rodriguez M.D."/>
            <person name="Jenkins J."/>
            <person name="Jones B.M."/>
            <person name="Lawson T."/>
            <person name="Leese F."/>
            <person name="Lindquist E."/>
            <person name="Lobanov A."/>
            <person name="Lomsadze A."/>
            <person name="Malik S.B."/>
            <person name="Marsh M.E."/>
            <person name="Mackinder L."/>
            <person name="Mock T."/>
            <person name="Mueller-Roeber B."/>
            <person name="Pagarete A."/>
            <person name="Parker M."/>
            <person name="Probert I."/>
            <person name="Quesneville H."/>
            <person name="Raines C."/>
            <person name="Rensing S.A."/>
            <person name="Riano-Pachon D.M."/>
            <person name="Richier S."/>
            <person name="Rokitta S."/>
            <person name="Shiraiwa Y."/>
            <person name="Soanes D.M."/>
            <person name="van der Giezen M."/>
            <person name="Wahlund T.M."/>
            <person name="Williams B."/>
            <person name="Wilson W."/>
            <person name="Wolfe G."/>
            <person name="Wurch L.L."/>
        </authorList>
    </citation>
    <scope>NUCLEOTIDE SEQUENCE</scope>
</reference>
<evidence type="ECO:0000313" key="2">
    <source>
        <dbReference type="EnsemblProtists" id="EOD31545"/>
    </source>
</evidence>
<dbReference type="Proteomes" id="UP000013827">
    <property type="component" value="Unassembled WGS sequence"/>
</dbReference>
<evidence type="ECO:0000313" key="3">
    <source>
        <dbReference type="Proteomes" id="UP000013827"/>
    </source>
</evidence>
<reference evidence="2" key="2">
    <citation type="submission" date="2024-10" db="UniProtKB">
        <authorList>
            <consortium name="EnsemblProtists"/>
        </authorList>
    </citation>
    <scope>IDENTIFICATION</scope>
</reference>
<dbReference type="PROSITE" id="PS50020">
    <property type="entry name" value="WW_DOMAIN_2"/>
    <property type="match status" value="2"/>
</dbReference>
<name>A0A0D3K710_EMIH1</name>
<dbReference type="GeneID" id="17276818"/>
<dbReference type="EnsemblProtists" id="EOD31545">
    <property type="protein sequence ID" value="EOD31545"/>
    <property type="gene ID" value="EMIHUDRAFT_231712"/>
</dbReference>
<dbReference type="InterPro" id="IPR039726">
    <property type="entry name" value="Prp40-like"/>
</dbReference>
<dbReference type="InterPro" id="IPR001202">
    <property type="entry name" value="WW_dom"/>
</dbReference>
<dbReference type="AlphaFoldDB" id="A0A0D3K710"/>
<dbReference type="Pfam" id="PF00397">
    <property type="entry name" value="WW"/>
    <property type="match status" value="2"/>
</dbReference>
<proteinExistence type="predicted"/>
<dbReference type="PANTHER" id="PTHR11864:SF0">
    <property type="entry name" value="PRP40 PRE-MRNA PROCESSING FACTOR 40 HOMOLOG A (YEAST)"/>
    <property type="match status" value="1"/>
</dbReference>
<sequence>MLLRRQHDARVDAAKSTRLYLMMGRRVRAAAALRIQAMCRGRLARILTERLRAARVAAAWVVKTTADGRRFYYNRLTKQRQWKMPELKARLAGQKEAPSGKEARPAPAAASAALAGTSPVEVDAAAWVVKTTADGRRFYYNRLTKQRQWKMPAELRAAAAAARATPDTLGMSSCGATGERAGQLQRGTVSTLDGEDEFYLDEDGVRVRKPGLERAYLGLDIDSEVGAKYSFTISTAPVAAPAADAATLRSVFASMPAPPPGRGRRPRPV</sequence>
<dbReference type="GO" id="GO:0005685">
    <property type="term" value="C:U1 snRNP"/>
    <property type="evidence" value="ECO:0007669"/>
    <property type="project" value="TreeGrafter"/>
</dbReference>
<feature type="domain" description="WW" evidence="1">
    <location>
        <begin position="54"/>
        <end position="87"/>
    </location>
</feature>
<organism evidence="2 3">
    <name type="scientific">Emiliania huxleyi (strain CCMP1516)</name>
    <dbReference type="NCBI Taxonomy" id="280463"/>
    <lineage>
        <taxon>Eukaryota</taxon>
        <taxon>Haptista</taxon>
        <taxon>Haptophyta</taxon>
        <taxon>Prymnesiophyceae</taxon>
        <taxon>Isochrysidales</taxon>
        <taxon>Noelaerhabdaceae</taxon>
        <taxon>Emiliania</taxon>
    </lineage>
</organism>
<dbReference type="KEGG" id="ehx:EMIHUDRAFT_231712"/>
<feature type="domain" description="WW" evidence="1">
    <location>
        <begin position="127"/>
        <end position="154"/>
    </location>
</feature>
<dbReference type="Gene3D" id="2.20.70.10">
    <property type="match status" value="2"/>
</dbReference>
<dbReference type="RefSeq" id="XP_005783974.1">
    <property type="nucleotide sequence ID" value="XM_005783917.1"/>
</dbReference>
<dbReference type="GO" id="GO:0071004">
    <property type="term" value="C:U2-type prespliceosome"/>
    <property type="evidence" value="ECO:0007669"/>
    <property type="project" value="TreeGrafter"/>
</dbReference>
<dbReference type="GO" id="GO:0003723">
    <property type="term" value="F:RNA binding"/>
    <property type="evidence" value="ECO:0007669"/>
    <property type="project" value="TreeGrafter"/>
</dbReference>
<evidence type="ECO:0000259" key="1">
    <source>
        <dbReference type="PROSITE" id="PS50020"/>
    </source>
</evidence>
<dbReference type="PANTHER" id="PTHR11864">
    <property type="entry name" value="PRE-MRNA-PROCESSING PROTEIN PRP40"/>
    <property type="match status" value="1"/>
</dbReference>
<dbReference type="SMART" id="SM00456">
    <property type="entry name" value="WW"/>
    <property type="match status" value="2"/>
</dbReference>
<dbReference type="GO" id="GO:0045292">
    <property type="term" value="P:mRNA cis splicing, via spliceosome"/>
    <property type="evidence" value="ECO:0007669"/>
    <property type="project" value="InterPro"/>
</dbReference>
<dbReference type="CDD" id="cd00201">
    <property type="entry name" value="WW"/>
    <property type="match status" value="2"/>
</dbReference>
<protein>
    <recommendedName>
        <fullName evidence="1">WW domain-containing protein</fullName>
    </recommendedName>
</protein>
<dbReference type="SUPFAM" id="SSF51045">
    <property type="entry name" value="WW domain"/>
    <property type="match status" value="2"/>
</dbReference>
<dbReference type="PaxDb" id="2903-EOD31545"/>
<keyword evidence="3" id="KW-1185">Reference proteome</keyword>